<dbReference type="Pfam" id="PF13538">
    <property type="entry name" value="UvrD_C_2"/>
    <property type="match status" value="1"/>
</dbReference>
<dbReference type="PATRIC" id="fig|1114963.3.peg.490"/>
<dbReference type="EMBL" id="JACU01000002">
    <property type="protein sequence ID" value="KMS59154.1"/>
    <property type="molecule type" value="Genomic_DNA"/>
</dbReference>
<keyword evidence="5" id="KW-1185">Reference proteome</keyword>
<keyword evidence="1" id="KW-0547">Nucleotide-binding</keyword>
<dbReference type="OrthoDB" id="1826980at2"/>
<evidence type="ECO:0000256" key="1">
    <source>
        <dbReference type="ARBA" id="ARBA00022741"/>
    </source>
</evidence>
<dbReference type="RefSeq" id="WP_059149947.1">
    <property type="nucleotide sequence ID" value="NZ_KQ130452.1"/>
</dbReference>
<dbReference type="CDD" id="cd18809">
    <property type="entry name" value="SF1_C_RecD"/>
    <property type="match status" value="1"/>
</dbReference>
<dbReference type="InterPro" id="IPR027417">
    <property type="entry name" value="P-loop_NTPase"/>
</dbReference>
<accession>A0A0J7Y5I1</accession>
<dbReference type="Gene3D" id="3.40.50.300">
    <property type="entry name" value="P-loop containing nucleotide triphosphate hydrolases"/>
    <property type="match status" value="2"/>
</dbReference>
<gene>
    <name evidence="4" type="ORF">V474_07950</name>
</gene>
<dbReference type="SUPFAM" id="SSF52540">
    <property type="entry name" value="P-loop containing nucleoside triphosphate hydrolases"/>
    <property type="match status" value="2"/>
</dbReference>
<feature type="domain" description="UvrD-like helicase C-terminal" evidence="3">
    <location>
        <begin position="324"/>
        <end position="371"/>
    </location>
</feature>
<evidence type="ECO:0000256" key="2">
    <source>
        <dbReference type="ARBA" id="ARBA00022840"/>
    </source>
</evidence>
<dbReference type="PANTHER" id="PTHR43788">
    <property type="entry name" value="DNA2/NAM7 HELICASE FAMILY MEMBER"/>
    <property type="match status" value="1"/>
</dbReference>
<reference evidence="4 5" key="1">
    <citation type="journal article" date="2015" name="G3 (Bethesda)">
        <title>Insights into Ongoing Evolution of the Hexachlorocyclohexane Catabolic Pathway from Comparative Genomics of Ten Sphingomonadaceae Strains.</title>
        <authorList>
            <person name="Pearce S.L."/>
            <person name="Oakeshott J.G."/>
            <person name="Pandey G."/>
        </authorList>
    </citation>
    <scope>NUCLEOTIDE SEQUENCE [LARGE SCALE GENOMIC DNA]</scope>
    <source>
        <strain evidence="4 5">LL02</strain>
    </source>
</reference>
<organism evidence="4 5">
    <name type="scientific">Novosphingobium barchaimii LL02</name>
    <dbReference type="NCBI Taxonomy" id="1114963"/>
    <lineage>
        <taxon>Bacteria</taxon>
        <taxon>Pseudomonadati</taxon>
        <taxon>Pseudomonadota</taxon>
        <taxon>Alphaproteobacteria</taxon>
        <taxon>Sphingomonadales</taxon>
        <taxon>Sphingomonadaceae</taxon>
        <taxon>Novosphingobium</taxon>
    </lineage>
</organism>
<dbReference type="GO" id="GO:0005524">
    <property type="term" value="F:ATP binding"/>
    <property type="evidence" value="ECO:0007669"/>
    <property type="project" value="UniProtKB-KW"/>
</dbReference>
<proteinExistence type="predicted"/>
<name>A0A0J7Y5I1_9SPHN</name>
<protein>
    <submittedName>
        <fullName evidence="4">ATP-binding protein</fullName>
    </submittedName>
</protein>
<dbReference type="GO" id="GO:0003678">
    <property type="term" value="F:DNA helicase activity"/>
    <property type="evidence" value="ECO:0007669"/>
    <property type="project" value="UniProtKB-ARBA"/>
</dbReference>
<dbReference type="PANTHER" id="PTHR43788:SF6">
    <property type="entry name" value="DNA HELICASE B"/>
    <property type="match status" value="1"/>
</dbReference>
<evidence type="ECO:0000259" key="3">
    <source>
        <dbReference type="Pfam" id="PF13538"/>
    </source>
</evidence>
<dbReference type="Proteomes" id="UP000052268">
    <property type="component" value="Unassembled WGS sequence"/>
</dbReference>
<dbReference type="AlphaFoldDB" id="A0A0J7Y5I1"/>
<dbReference type="Pfam" id="PF13604">
    <property type="entry name" value="AAA_30"/>
    <property type="match status" value="1"/>
</dbReference>
<comment type="caution">
    <text evidence="4">The sequence shown here is derived from an EMBL/GenBank/DDBJ whole genome shotgun (WGS) entry which is preliminary data.</text>
</comment>
<dbReference type="InterPro" id="IPR050534">
    <property type="entry name" value="Coronavir_polyprotein_1ab"/>
</dbReference>
<dbReference type="InterPro" id="IPR027785">
    <property type="entry name" value="UvrD-like_helicase_C"/>
</dbReference>
<evidence type="ECO:0000313" key="5">
    <source>
        <dbReference type="Proteomes" id="UP000052268"/>
    </source>
</evidence>
<keyword evidence="2 4" id="KW-0067">ATP-binding</keyword>
<sequence>MSWSPQQDAAIRDVSEWLADPSGQQVFRLFGYAGTGKTTLAKELASKVKGTVLYATFTGKAALVLRKKGCKDASTIHSLIYSVEIDSKTGAAEFKLNEQSDLSEAELLIVDEVSMVGEDLARDLLSFGKRILVLGDPAQLPPVKGEGFFINGEPDVMLTEVHRQAQDNPIIRMSMDIRQGKQLQVGTHGSSLVTRSSALGRDRLGELVLGADQLLCGLNRTRVSYNHRIRAMMGLRGVAQPWHPTIGDRLICLRNDKEKHIFNGGLWDTEKVEELGDGKLGIRVRSLDEKRDPIKVEVFEHFFNGTEQTIDWKAKRGTQEFTFGWAITCHKSQGSQWDNVIIFDESGSFRDAKRNWLYTAVTRAAEQVTVIV</sequence>
<evidence type="ECO:0000313" key="4">
    <source>
        <dbReference type="EMBL" id="KMS59154.1"/>
    </source>
</evidence>